<evidence type="ECO:0000259" key="2">
    <source>
        <dbReference type="Pfam" id="PF20262"/>
    </source>
</evidence>
<dbReference type="AlphaFoldDB" id="A0AAV4PRW6"/>
<dbReference type="GO" id="GO:0055080">
    <property type="term" value="P:monoatomic cation homeostasis"/>
    <property type="evidence" value="ECO:0007669"/>
    <property type="project" value="TreeGrafter"/>
</dbReference>
<dbReference type="GO" id="GO:0034703">
    <property type="term" value="C:cation channel complex"/>
    <property type="evidence" value="ECO:0007669"/>
    <property type="project" value="TreeGrafter"/>
</dbReference>
<gene>
    <name evidence="3" type="primary">unc80</name>
    <name evidence="3" type="ORF">CEXT_481131</name>
</gene>
<feature type="domain" description="Protein UNC80 C-terminal" evidence="2">
    <location>
        <begin position="54"/>
        <end position="186"/>
    </location>
</feature>
<keyword evidence="4" id="KW-1185">Reference proteome</keyword>
<sequence>MELVHRALQEEEEKKRTERENYNITTASVTLQAAHEPALFHSIEDHEEGDQDLNIERVVTHHMQTAQALFPSCLCSAAIPIIDLLEDAQVNSEKVSVYEAALKVTYLCLTEDTALFLRHILEKLTRERQNEMFQILRKLLRYIPQLPPQSACALFNYLIGYVMFYVRAPVEGGQDHIGNALSVLWQATLLVTANVPSAKKIIIHGPDASGIPSQYPIHEDTQFSLILQDSLDFFGIDEAQHNAYFLVDTKTNMMHCPESYVRDFYFLNDLNILSYH</sequence>
<dbReference type="Pfam" id="PF20262">
    <property type="entry name" value="UNC80_C"/>
    <property type="match status" value="2"/>
</dbReference>
<dbReference type="Proteomes" id="UP001054945">
    <property type="component" value="Unassembled WGS sequence"/>
</dbReference>
<dbReference type="InterPro" id="IPR046460">
    <property type="entry name" value="UNC80_C"/>
</dbReference>
<dbReference type="GO" id="GO:0005261">
    <property type="term" value="F:monoatomic cation channel activity"/>
    <property type="evidence" value="ECO:0007669"/>
    <property type="project" value="TreeGrafter"/>
</dbReference>
<dbReference type="GO" id="GO:0030424">
    <property type="term" value="C:axon"/>
    <property type="evidence" value="ECO:0007669"/>
    <property type="project" value="TreeGrafter"/>
</dbReference>
<feature type="domain" description="Protein UNC80 central region" evidence="1">
    <location>
        <begin position="2"/>
        <end position="48"/>
    </location>
</feature>
<evidence type="ECO:0000313" key="3">
    <source>
        <dbReference type="EMBL" id="GIX99038.1"/>
    </source>
</evidence>
<name>A0AAV4PRW6_CAEEX</name>
<organism evidence="3 4">
    <name type="scientific">Caerostris extrusa</name>
    <name type="common">Bark spider</name>
    <name type="synonym">Caerostris bankana</name>
    <dbReference type="NCBI Taxonomy" id="172846"/>
    <lineage>
        <taxon>Eukaryota</taxon>
        <taxon>Metazoa</taxon>
        <taxon>Ecdysozoa</taxon>
        <taxon>Arthropoda</taxon>
        <taxon>Chelicerata</taxon>
        <taxon>Arachnida</taxon>
        <taxon>Araneae</taxon>
        <taxon>Araneomorphae</taxon>
        <taxon>Entelegynae</taxon>
        <taxon>Araneoidea</taxon>
        <taxon>Araneidae</taxon>
        <taxon>Caerostris</taxon>
    </lineage>
</organism>
<dbReference type="EMBL" id="BPLR01004997">
    <property type="protein sequence ID" value="GIX99038.1"/>
    <property type="molecule type" value="Genomic_DNA"/>
</dbReference>
<dbReference type="InterPro" id="IPR045852">
    <property type="entry name" value="UNC80_central"/>
</dbReference>
<dbReference type="Pfam" id="PF19424">
    <property type="entry name" value="UNC80"/>
    <property type="match status" value="1"/>
</dbReference>
<dbReference type="PANTHER" id="PTHR31781">
    <property type="entry name" value="UNC80"/>
    <property type="match status" value="1"/>
</dbReference>
<feature type="domain" description="Protein UNC80 C-terminal" evidence="2">
    <location>
        <begin position="187"/>
        <end position="267"/>
    </location>
</feature>
<evidence type="ECO:0000313" key="4">
    <source>
        <dbReference type="Proteomes" id="UP001054945"/>
    </source>
</evidence>
<proteinExistence type="predicted"/>
<accession>A0AAV4PRW6</accession>
<comment type="caution">
    <text evidence="3">The sequence shown here is derived from an EMBL/GenBank/DDBJ whole genome shotgun (WGS) entry which is preliminary data.</text>
</comment>
<protein>
    <submittedName>
        <fullName evidence="3">Protein unc-80 homolog</fullName>
    </submittedName>
</protein>
<evidence type="ECO:0000259" key="1">
    <source>
        <dbReference type="Pfam" id="PF19424"/>
    </source>
</evidence>
<dbReference type="PANTHER" id="PTHR31781:SF1">
    <property type="entry name" value="PROTEIN UNC-80 HOMOLOG"/>
    <property type="match status" value="1"/>
</dbReference>
<reference evidence="3 4" key="1">
    <citation type="submission" date="2021-06" db="EMBL/GenBank/DDBJ databases">
        <title>Caerostris extrusa draft genome.</title>
        <authorList>
            <person name="Kono N."/>
            <person name="Arakawa K."/>
        </authorList>
    </citation>
    <scope>NUCLEOTIDE SEQUENCE [LARGE SCALE GENOMIC DNA]</scope>
</reference>